<comment type="function">
    <text evidence="1 13">Transfers the gamma-phosphate of ATP to the 4'-position of a tetraacyldisaccharide 1-phosphate intermediate (termed DS-1-P) to form tetraacyldisaccharide 1,4'-bis-phosphate (lipid IVA).</text>
</comment>
<name>A0AA37RTA7_9GAMM</name>
<evidence type="ECO:0000256" key="11">
    <source>
        <dbReference type="ARBA" id="ARBA00023098"/>
    </source>
</evidence>
<evidence type="ECO:0000256" key="8">
    <source>
        <dbReference type="ARBA" id="ARBA00022741"/>
    </source>
</evidence>
<dbReference type="SUPFAM" id="SSF52540">
    <property type="entry name" value="P-loop containing nucleoside triphosphate hydrolases"/>
    <property type="match status" value="1"/>
</dbReference>
<keyword evidence="6 13" id="KW-0441">Lipid A biosynthesis</keyword>
<dbReference type="EMBL" id="BSNC01000001">
    <property type="protein sequence ID" value="GLP94879.1"/>
    <property type="molecule type" value="Genomic_DNA"/>
</dbReference>
<proteinExistence type="inferred from homology"/>
<evidence type="ECO:0000256" key="5">
    <source>
        <dbReference type="ARBA" id="ARBA00022516"/>
    </source>
</evidence>
<dbReference type="InterPro" id="IPR027417">
    <property type="entry name" value="P-loop_NTPase"/>
</dbReference>
<dbReference type="RefSeq" id="WP_095506242.1">
    <property type="nucleotide sequence ID" value="NZ_BSNC01000001.1"/>
</dbReference>
<keyword evidence="5 13" id="KW-0444">Lipid biosynthesis</keyword>
<comment type="caution">
    <text evidence="15">The sequence shown here is derived from an EMBL/GenBank/DDBJ whole genome shotgun (WGS) entry which is preliminary data.</text>
</comment>
<dbReference type="GO" id="GO:0009244">
    <property type="term" value="P:lipopolysaccharide core region biosynthetic process"/>
    <property type="evidence" value="ECO:0007669"/>
    <property type="project" value="TreeGrafter"/>
</dbReference>
<keyword evidence="14" id="KW-1133">Transmembrane helix</keyword>
<dbReference type="EC" id="2.7.1.130" evidence="3 13"/>
<evidence type="ECO:0000256" key="2">
    <source>
        <dbReference type="ARBA" id="ARBA00004870"/>
    </source>
</evidence>
<evidence type="ECO:0000256" key="1">
    <source>
        <dbReference type="ARBA" id="ARBA00002274"/>
    </source>
</evidence>
<organism evidence="15 16">
    <name type="scientific">Paraferrimonas sedimenticola</name>
    <dbReference type="NCBI Taxonomy" id="375674"/>
    <lineage>
        <taxon>Bacteria</taxon>
        <taxon>Pseudomonadati</taxon>
        <taxon>Pseudomonadota</taxon>
        <taxon>Gammaproteobacteria</taxon>
        <taxon>Alteromonadales</taxon>
        <taxon>Ferrimonadaceae</taxon>
        <taxon>Paraferrimonas</taxon>
    </lineage>
</organism>
<dbReference type="HAMAP" id="MF_00409">
    <property type="entry name" value="LpxK"/>
    <property type="match status" value="1"/>
</dbReference>
<evidence type="ECO:0000256" key="4">
    <source>
        <dbReference type="ARBA" id="ARBA00016436"/>
    </source>
</evidence>
<keyword evidence="14" id="KW-0812">Transmembrane</keyword>
<reference evidence="15" key="2">
    <citation type="submission" date="2023-01" db="EMBL/GenBank/DDBJ databases">
        <title>Draft genome sequence of Paraferrimonas sedimenticola strain NBRC 101628.</title>
        <authorList>
            <person name="Sun Q."/>
            <person name="Mori K."/>
        </authorList>
    </citation>
    <scope>NUCLEOTIDE SEQUENCE</scope>
    <source>
        <strain evidence="15">NBRC 101628</strain>
    </source>
</reference>
<evidence type="ECO:0000256" key="3">
    <source>
        <dbReference type="ARBA" id="ARBA00012071"/>
    </source>
</evidence>
<reference evidence="15" key="1">
    <citation type="journal article" date="2014" name="Int. J. Syst. Evol. Microbiol.">
        <title>Complete genome sequence of Corynebacterium casei LMG S-19264T (=DSM 44701T), isolated from a smear-ripened cheese.</title>
        <authorList>
            <consortium name="US DOE Joint Genome Institute (JGI-PGF)"/>
            <person name="Walter F."/>
            <person name="Albersmeier A."/>
            <person name="Kalinowski J."/>
            <person name="Ruckert C."/>
        </authorList>
    </citation>
    <scope>NUCLEOTIDE SEQUENCE</scope>
    <source>
        <strain evidence="15">NBRC 101628</strain>
    </source>
</reference>
<evidence type="ECO:0000256" key="12">
    <source>
        <dbReference type="ARBA" id="ARBA00029757"/>
    </source>
</evidence>
<dbReference type="GO" id="GO:0009029">
    <property type="term" value="F:lipid-A 4'-kinase activity"/>
    <property type="evidence" value="ECO:0007669"/>
    <property type="project" value="UniProtKB-UniRule"/>
</dbReference>
<evidence type="ECO:0000313" key="16">
    <source>
        <dbReference type="Proteomes" id="UP001161422"/>
    </source>
</evidence>
<dbReference type="Pfam" id="PF02606">
    <property type="entry name" value="LpxK"/>
    <property type="match status" value="1"/>
</dbReference>
<dbReference type="GO" id="GO:0005524">
    <property type="term" value="F:ATP binding"/>
    <property type="evidence" value="ECO:0007669"/>
    <property type="project" value="UniProtKB-UniRule"/>
</dbReference>
<accession>A0AA37RTA7</accession>
<protein>
    <recommendedName>
        <fullName evidence="4 13">Tetraacyldisaccharide 4'-kinase</fullName>
        <ecNumber evidence="3 13">2.7.1.130</ecNumber>
    </recommendedName>
    <alternativeName>
        <fullName evidence="12 13">Lipid A 4'-kinase</fullName>
    </alternativeName>
</protein>
<dbReference type="PANTHER" id="PTHR42724:SF1">
    <property type="entry name" value="TETRAACYLDISACCHARIDE 4'-KINASE, MITOCHONDRIAL-RELATED"/>
    <property type="match status" value="1"/>
</dbReference>
<dbReference type="Proteomes" id="UP001161422">
    <property type="component" value="Unassembled WGS sequence"/>
</dbReference>
<evidence type="ECO:0000256" key="10">
    <source>
        <dbReference type="ARBA" id="ARBA00022840"/>
    </source>
</evidence>
<keyword evidence="16" id="KW-1185">Reference proteome</keyword>
<gene>
    <name evidence="13 15" type="primary">lpxK</name>
    <name evidence="15" type="ORF">GCM10007895_01850</name>
</gene>
<dbReference type="NCBIfam" id="TIGR00682">
    <property type="entry name" value="lpxK"/>
    <property type="match status" value="1"/>
</dbReference>
<evidence type="ECO:0000256" key="9">
    <source>
        <dbReference type="ARBA" id="ARBA00022777"/>
    </source>
</evidence>
<dbReference type="GO" id="GO:0005886">
    <property type="term" value="C:plasma membrane"/>
    <property type="evidence" value="ECO:0007669"/>
    <property type="project" value="TreeGrafter"/>
</dbReference>
<comment type="catalytic activity">
    <reaction evidence="13">
        <text>a lipid A disaccharide + ATP = a lipid IVA + ADP + H(+)</text>
        <dbReference type="Rhea" id="RHEA:67840"/>
        <dbReference type="ChEBI" id="CHEBI:15378"/>
        <dbReference type="ChEBI" id="CHEBI:30616"/>
        <dbReference type="ChEBI" id="CHEBI:176343"/>
        <dbReference type="ChEBI" id="CHEBI:176425"/>
        <dbReference type="ChEBI" id="CHEBI:456216"/>
        <dbReference type="EC" id="2.7.1.130"/>
    </reaction>
</comment>
<evidence type="ECO:0000256" key="6">
    <source>
        <dbReference type="ARBA" id="ARBA00022556"/>
    </source>
</evidence>
<evidence type="ECO:0000256" key="14">
    <source>
        <dbReference type="SAM" id="Phobius"/>
    </source>
</evidence>
<dbReference type="GO" id="GO:0009245">
    <property type="term" value="P:lipid A biosynthetic process"/>
    <property type="evidence" value="ECO:0007669"/>
    <property type="project" value="UniProtKB-UniRule"/>
</dbReference>
<feature type="transmembrane region" description="Helical" evidence="14">
    <location>
        <begin position="12"/>
        <end position="31"/>
    </location>
</feature>
<keyword evidence="11 13" id="KW-0443">Lipid metabolism</keyword>
<evidence type="ECO:0000313" key="15">
    <source>
        <dbReference type="EMBL" id="GLP94879.1"/>
    </source>
</evidence>
<dbReference type="AlphaFoldDB" id="A0AA37RTA7"/>
<feature type="binding site" evidence="13">
    <location>
        <begin position="57"/>
        <end position="64"/>
    </location>
    <ligand>
        <name>ATP</name>
        <dbReference type="ChEBI" id="CHEBI:30616"/>
    </ligand>
</feature>
<evidence type="ECO:0000256" key="13">
    <source>
        <dbReference type="HAMAP-Rule" id="MF_00409"/>
    </source>
</evidence>
<keyword evidence="9 13" id="KW-0418">Kinase</keyword>
<dbReference type="PANTHER" id="PTHR42724">
    <property type="entry name" value="TETRAACYLDISACCHARIDE 4'-KINASE"/>
    <property type="match status" value="1"/>
</dbReference>
<dbReference type="InterPro" id="IPR003758">
    <property type="entry name" value="LpxK"/>
</dbReference>
<evidence type="ECO:0000256" key="7">
    <source>
        <dbReference type="ARBA" id="ARBA00022679"/>
    </source>
</evidence>
<keyword evidence="8 13" id="KW-0547">Nucleotide-binding</keyword>
<comment type="similarity">
    <text evidence="13">Belongs to the LpxK family.</text>
</comment>
<keyword evidence="14" id="KW-0472">Membrane</keyword>
<keyword evidence="7 13" id="KW-0808">Transferase</keyword>
<keyword evidence="10 13" id="KW-0067">ATP-binding</keyword>
<comment type="pathway">
    <text evidence="2 13">Glycolipid biosynthesis; lipid IV(A) biosynthesis; lipid IV(A) from (3R)-3-hydroxytetradecanoyl-[acyl-carrier-protein] and UDP-N-acetyl-alpha-D-glucosamine: step 6/6.</text>
</comment>
<sequence>MRLIERTWYQGGALQWLLWPLSILFSGIALLRRISFGLGLLKSTRVSVPVVVVGNIGVGGAGKTPTVLALIKHCKGLGLRPGVISRGYGGSYDSKVHWVQDNDSAELVGDEPKLIQRRSGVPVVLAKARADAAQALADGGQVDVILTDDGLQHYALARDIELVVVDGVRRFGNGLRLPAGPLREGLARLKEVDAIICNGGTAQPNEFQMRLVPSPLQPMLDSLPDKPTAPIAAFAAIANPQRFFDTLEAQGFSLSESQGLKDHQSLDLDVFQSALDRGLAIVMTEKDAVKCDQIDWPQGAQVYFLPVDAELPQQFFQRFEQKLRKHIDGF</sequence>